<dbReference type="InterPro" id="IPR000700">
    <property type="entry name" value="PAS-assoc_C"/>
</dbReference>
<dbReference type="InterPro" id="IPR029787">
    <property type="entry name" value="Nucleotide_cyclase"/>
</dbReference>
<accession>A0A6G7VD01</accession>
<dbReference type="PROSITE" id="PS50113">
    <property type="entry name" value="PAC"/>
    <property type="match status" value="2"/>
</dbReference>
<dbReference type="CDD" id="cd00130">
    <property type="entry name" value="PAS"/>
    <property type="match status" value="2"/>
</dbReference>
<dbReference type="PROSITE" id="PS50887">
    <property type="entry name" value="GGDEF"/>
    <property type="match status" value="1"/>
</dbReference>
<dbReference type="SMART" id="SM00267">
    <property type="entry name" value="GGDEF"/>
    <property type="match status" value="1"/>
</dbReference>
<dbReference type="InterPro" id="IPR035919">
    <property type="entry name" value="EAL_sf"/>
</dbReference>
<evidence type="ECO:0000259" key="2">
    <source>
        <dbReference type="PROSITE" id="PS50112"/>
    </source>
</evidence>
<reference evidence="7" key="1">
    <citation type="submission" date="2020-01" db="EMBL/GenBank/DDBJ databases">
        <title>Caldichromatium gen. nov., sp. nov., a thermophilic purple sulfur bacterium member of the family Chromatiaceae isolated from Nakabusa hot spring, Japan.</title>
        <authorList>
            <person name="Saini M.K."/>
            <person name="Hanada S."/>
            <person name="Tank M."/>
        </authorList>
    </citation>
    <scope>NUCLEOTIDE SEQUENCE [LARGE SCALE GENOMIC DNA]</scope>
    <source>
        <strain evidence="7">No.7</strain>
    </source>
</reference>
<dbReference type="PANTHER" id="PTHR44757">
    <property type="entry name" value="DIGUANYLATE CYCLASE DGCP"/>
    <property type="match status" value="1"/>
</dbReference>
<feature type="domain" description="GGDEF" evidence="5">
    <location>
        <begin position="435"/>
        <end position="568"/>
    </location>
</feature>
<dbReference type="InterPro" id="IPR035965">
    <property type="entry name" value="PAS-like_dom_sf"/>
</dbReference>
<dbReference type="SMART" id="SM00086">
    <property type="entry name" value="PAC"/>
    <property type="match status" value="3"/>
</dbReference>
<dbReference type="InterPro" id="IPR000160">
    <property type="entry name" value="GGDEF_dom"/>
</dbReference>
<feature type="domain" description="PAC" evidence="3">
    <location>
        <begin position="207"/>
        <end position="259"/>
    </location>
</feature>
<dbReference type="InterPro" id="IPR052155">
    <property type="entry name" value="Biofilm_reg_signaling"/>
</dbReference>
<feature type="domain" description="EAL" evidence="4">
    <location>
        <begin position="577"/>
        <end position="833"/>
    </location>
</feature>
<keyword evidence="7" id="KW-1185">Reference proteome</keyword>
<feature type="domain" description="PAC" evidence="3">
    <location>
        <begin position="77"/>
        <end position="127"/>
    </location>
</feature>
<dbReference type="GO" id="GO:0003824">
    <property type="term" value="F:catalytic activity"/>
    <property type="evidence" value="ECO:0007669"/>
    <property type="project" value="UniProtKB-ARBA"/>
</dbReference>
<organism evidence="6 7">
    <name type="scientific">Caldichromatium japonicum</name>
    <dbReference type="NCBI Taxonomy" id="2699430"/>
    <lineage>
        <taxon>Bacteria</taxon>
        <taxon>Pseudomonadati</taxon>
        <taxon>Pseudomonadota</taxon>
        <taxon>Gammaproteobacteria</taxon>
        <taxon>Chromatiales</taxon>
        <taxon>Chromatiaceae</taxon>
        <taxon>Caldichromatium</taxon>
    </lineage>
</organism>
<dbReference type="Gene3D" id="3.20.20.450">
    <property type="entry name" value="EAL domain"/>
    <property type="match status" value="1"/>
</dbReference>
<evidence type="ECO:0000313" key="6">
    <source>
        <dbReference type="EMBL" id="QIK37667.1"/>
    </source>
</evidence>
<sequence length="836" mass="95012">MFPDDIARVALEYTPVEVYWLDLDGRIIQVNAAAVKALGYSCQEIIGLNIWDIDTRYSMAAWRAFIEFLQKNNGNHSRIESFHRRRDGSLYPVEVNAFLIEGLNGPLVCGFAQDISARRQAEESLQASEERLRTLINSSPDIICFKDREGRWLEANTADLELFCLTGVDYRGKTDCELATETHPCYRDAFLCCEASDERAWQANGLSRGEEVIRRPDGSVKVYDVTKVPLFEPDGRRKGLVVLGRDITERKQTEESLREERRFLQAVIDSIDDPILVISADCQLLRANQAARRFFIETEKVAANEDRWHCAMRFALARRHERLCNASEHECPVQAAHKNPSQRLKLTRSYWTPHGAEVHYEVVFNPLLGENGEVCAIIEVWRNISEHIALLNTLRAREQSYIHLAHHDPLTRLPNRLLFNDRLNQTIHASHRHGRRFAVLFIDLDRFKQINDSFDHSYGDQLLFAVAERLQQLFREDDTLARLGGDEFIVILTDIHQAEDAAIVAAKILHEIKQPFVIQGHQLLVGASIGIALYPEHGTTAEELVRNADAAMYRAKESGRNGFQYYSQELTARAFDRIPLESGLYYAIERGEFCLHYQPQFNLQSRRLRGIEALLRWQHPELGMVSPATFIPLAEESNLILRIGEWVLVEACRQMKDWLEHGLFAGDNLMSVNLSPKQFDHPDLVASIARILSESGLPAHQLELEITEATLMRAPEQAIDVLFRLRELGVKVAIDDFGTGYSSLIQLKRVPLTTLKIDRSFVTGLPYDSNDVAISRAVIALAQDLCLEVLAEGIETEVQHNFLICEGCLNGQGYLLSPPLEVSDLQMRLADWQAAP</sequence>
<dbReference type="NCBIfam" id="TIGR00254">
    <property type="entry name" value="GGDEF"/>
    <property type="match status" value="1"/>
</dbReference>
<dbReference type="InterPro" id="IPR001610">
    <property type="entry name" value="PAC"/>
</dbReference>
<dbReference type="FunFam" id="3.30.70.270:FF:000001">
    <property type="entry name" value="Diguanylate cyclase domain protein"/>
    <property type="match status" value="1"/>
</dbReference>
<dbReference type="InterPro" id="IPR000014">
    <property type="entry name" value="PAS"/>
</dbReference>
<dbReference type="CDD" id="cd01949">
    <property type="entry name" value="GGDEF"/>
    <property type="match status" value="1"/>
</dbReference>
<name>A0A6G7VD01_9GAMM</name>
<proteinExistence type="predicted"/>
<evidence type="ECO:0000259" key="5">
    <source>
        <dbReference type="PROSITE" id="PS50887"/>
    </source>
</evidence>
<evidence type="ECO:0000259" key="4">
    <source>
        <dbReference type="PROSITE" id="PS50883"/>
    </source>
</evidence>
<dbReference type="Gene3D" id="3.30.450.20">
    <property type="entry name" value="PAS domain"/>
    <property type="match status" value="3"/>
</dbReference>
<dbReference type="SMART" id="SM00052">
    <property type="entry name" value="EAL"/>
    <property type="match status" value="1"/>
</dbReference>
<dbReference type="EMBL" id="CP048029">
    <property type="protein sequence ID" value="QIK37667.1"/>
    <property type="molecule type" value="Genomic_DNA"/>
</dbReference>
<dbReference type="InterPro" id="IPR013656">
    <property type="entry name" value="PAS_4"/>
</dbReference>
<dbReference type="Gene3D" id="3.30.70.270">
    <property type="match status" value="1"/>
</dbReference>
<feature type="domain" description="PAS" evidence="2">
    <location>
        <begin position="10"/>
        <end position="47"/>
    </location>
</feature>
<dbReference type="NCBIfam" id="TIGR00229">
    <property type="entry name" value="sensory_box"/>
    <property type="match status" value="2"/>
</dbReference>
<protein>
    <submittedName>
        <fullName evidence="6">EAL domain-containing protein</fullName>
    </submittedName>
</protein>
<dbReference type="SUPFAM" id="SSF55785">
    <property type="entry name" value="PYP-like sensor domain (PAS domain)"/>
    <property type="match status" value="3"/>
</dbReference>
<evidence type="ECO:0000256" key="1">
    <source>
        <dbReference type="ARBA" id="ARBA00001946"/>
    </source>
</evidence>
<dbReference type="InterPro" id="IPR043128">
    <property type="entry name" value="Rev_trsase/Diguanyl_cyclase"/>
</dbReference>
<dbReference type="SUPFAM" id="SSF55073">
    <property type="entry name" value="Nucleotide cyclase"/>
    <property type="match status" value="1"/>
</dbReference>
<dbReference type="KEGG" id="cjap:GWK36_06355"/>
<dbReference type="CDD" id="cd01948">
    <property type="entry name" value="EAL"/>
    <property type="match status" value="1"/>
</dbReference>
<gene>
    <name evidence="6" type="ORF">GWK36_06355</name>
</gene>
<dbReference type="Pfam" id="PF08448">
    <property type="entry name" value="PAS_4"/>
    <property type="match status" value="2"/>
</dbReference>
<evidence type="ECO:0000259" key="3">
    <source>
        <dbReference type="PROSITE" id="PS50113"/>
    </source>
</evidence>
<comment type="cofactor">
    <cofactor evidence="1">
        <name>Mg(2+)</name>
        <dbReference type="ChEBI" id="CHEBI:18420"/>
    </cofactor>
</comment>
<dbReference type="Proteomes" id="UP000502699">
    <property type="component" value="Chromosome"/>
</dbReference>
<dbReference type="Pfam" id="PF00563">
    <property type="entry name" value="EAL"/>
    <property type="match status" value="1"/>
</dbReference>
<dbReference type="InterPro" id="IPR001633">
    <property type="entry name" value="EAL_dom"/>
</dbReference>
<dbReference type="SUPFAM" id="SSF141868">
    <property type="entry name" value="EAL domain-like"/>
    <property type="match status" value="1"/>
</dbReference>
<dbReference type="SMART" id="SM00091">
    <property type="entry name" value="PAS"/>
    <property type="match status" value="3"/>
</dbReference>
<dbReference type="PANTHER" id="PTHR44757:SF2">
    <property type="entry name" value="BIOFILM ARCHITECTURE MAINTENANCE PROTEIN MBAA"/>
    <property type="match status" value="1"/>
</dbReference>
<dbReference type="AlphaFoldDB" id="A0A6G7VD01"/>
<dbReference type="Pfam" id="PF00990">
    <property type="entry name" value="GGDEF"/>
    <property type="match status" value="1"/>
</dbReference>
<dbReference type="PROSITE" id="PS50112">
    <property type="entry name" value="PAS"/>
    <property type="match status" value="1"/>
</dbReference>
<dbReference type="PROSITE" id="PS50883">
    <property type="entry name" value="EAL"/>
    <property type="match status" value="1"/>
</dbReference>
<dbReference type="RefSeq" id="WP_166270430.1">
    <property type="nucleotide sequence ID" value="NZ_CP048029.1"/>
</dbReference>
<evidence type="ECO:0000313" key="7">
    <source>
        <dbReference type="Proteomes" id="UP000502699"/>
    </source>
</evidence>
<dbReference type="Pfam" id="PF13426">
    <property type="entry name" value="PAS_9"/>
    <property type="match status" value="1"/>
</dbReference>